<evidence type="ECO:0000256" key="1">
    <source>
        <dbReference type="SAM" id="Phobius"/>
    </source>
</evidence>
<dbReference type="Proteomes" id="UP000198870">
    <property type="component" value="Unassembled WGS sequence"/>
</dbReference>
<feature type="transmembrane region" description="Helical" evidence="1">
    <location>
        <begin position="156"/>
        <end position="175"/>
    </location>
</feature>
<feature type="transmembrane region" description="Helical" evidence="1">
    <location>
        <begin position="47"/>
        <end position="65"/>
    </location>
</feature>
<protein>
    <recommendedName>
        <fullName evidence="4">Nucleoside recognition</fullName>
    </recommendedName>
</protein>
<dbReference type="InterPro" id="IPR038880">
    <property type="entry name" value="MJ0871-like"/>
</dbReference>
<gene>
    <name evidence="2" type="ORF">SAMN05216233_12817</name>
</gene>
<dbReference type="PANTHER" id="PTHR38139:SF1">
    <property type="entry name" value="NUCLEOSIDE TRANSPORTER_FEOB GTPASE GATE DOMAIN-CONTAINING PROTEIN"/>
    <property type="match status" value="1"/>
</dbReference>
<reference evidence="2 3" key="1">
    <citation type="submission" date="2016-10" db="EMBL/GenBank/DDBJ databases">
        <authorList>
            <person name="de Groot N.N."/>
        </authorList>
    </citation>
    <scope>NUCLEOTIDE SEQUENCE [LARGE SCALE GENOMIC DNA]</scope>
    <source>
        <strain evidence="2 3">AA1</strain>
    </source>
</reference>
<feature type="transmembrane region" description="Helical" evidence="1">
    <location>
        <begin position="132"/>
        <end position="150"/>
    </location>
</feature>
<keyword evidence="1" id="KW-0812">Transmembrane</keyword>
<feature type="transmembrane region" description="Helical" evidence="1">
    <location>
        <begin position="292"/>
        <end position="309"/>
    </location>
</feature>
<dbReference type="OrthoDB" id="5453678at2"/>
<keyword evidence="3" id="KW-1185">Reference proteome</keyword>
<feature type="transmembrane region" description="Helical" evidence="1">
    <location>
        <begin position="14"/>
        <end position="35"/>
    </location>
</feature>
<keyword evidence="1" id="KW-1133">Transmembrane helix</keyword>
<feature type="transmembrane region" description="Helical" evidence="1">
    <location>
        <begin position="93"/>
        <end position="112"/>
    </location>
</feature>
<keyword evidence="1" id="KW-0472">Membrane</keyword>
<dbReference type="PANTHER" id="PTHR38139">
    <property type="entry name" value="GATE DOMAIN-CONTAINING PROTEIN"/>
    <property type="match status" value="1"/>
</dbReference>
<dbReference type="STRING" id="419481.SAMN05216233_12817"/>
<name>A0A1G5JDV4_9BACT</name>
<dbReference type="AlphaFoldDB" id="A0A1G5JDV4"/>
<evidence type="ECO:0008006" key="4">
    <source>
        <dbReference type="Google" id="ProtNLM"/>
    </source>
</evidence>
<evidence type="ECO:0000313" key="2">
    <source>
        <dbReference type="EMBL" id="SCY85888.1"/>
    </source>
</evidence>
<evidence type="ECO:0000313" key="3">
    <source>
        <dbReference type="Proteomes" id="UP000198870"/>
    </source>
</evidence>
<proteinExistence type="predicted"/>
<organism evidence="2 3">
    <name type="scientific">Desulfoluna spongiiphila</name>
    <dbReference type="NCBI Taxonomy" id="419481"/>
    <lineage>
        <taxon>Bacteria</taxon>
        <taxon>Pseudomonadati</taxon>
        <taxon>Thermodesulfobacteriota</taxon>
        <taxon>Desulfobacteria</taxon>
        <taxon>Desulfobacterales</taxon>
        <taxon>Desulfolunaceae</taxon>
        <taxon>Desulfoluna</taxon>
    </lineage>
</organism>
<accession>A0A1G5JDV4</accession>
<sequence>MAGNRKGKGSGKTLAVSLGVTAAMIAAGHFWMDGVTPHVVVTRVCKPLLRLICFISLGLIAGQIIESTGWTRYLAKVAGPLFRFAGLGDRCSAAFTTAFVSGVASNSMLYGFYKDGSISRRQLFMANFLNQFPAYFLHLPTTFFIVIPLVGKAGLVYFGLTFTALLLRSVFLLALGHVTLDGEKEGGAEVEGKEPSAKGWQAVTEGIRKRFPKRVSTIITWVIPIYVAVFFVHRLGFFDFMNEALAHLAVSRIMPVESLSVVVLGFTAEFSSGFAAAGALLDAGVLTVKQTALALLIGNIIAFPIRAVRHQLPRYAGIFSPVMGTQILLIGQFLRIFSLMAAGVLYYCLVP</sequence>
<feature type="transmembrane region" description="Helical" evidence="1">
    <location>
        <begin position="258"/>
        <end position="280"/>
    </location>
</feature>
<dbReference type="EMBL" id="FMUX01000028">
    <property type="protein sequence ID" value="SCY85888.1"/>
    <property type="molecule type" value="Genomic_DNA"/>
</dbReference>
<feature type="transmembrane region" description="Helical" evidence="1">
    <location>
        <begin position="218"/>
        <end position="238"/>
    </location>
</feature>
<dbReference type="RefSeq" id="WP_092215248.1">
    <property type="nucleotide sequence ID" value="NZ_FMUX01000028.1"/>
</dbReference>